<evidence type="ECO:0000259" key="7">
    <source>
        <dbReference type="PROSITE" id="PS50110"/>
    </source>
</evidence>
<dbReference type="SUPFAM" id="SSF47384">
    <property type="entry name" value="Homodimeric domain of signal transducing histidine kinase"/>
    <property type="match status" value="1"/>
</dbReference>
<evidence type="ECO:0000313" key="8">
    <source>
        <dbReference type="EMBL" id="MDA5095406.1"/>
    </source>
</evidence>
<dbReference type="PROSITE" id="PS50110">
    <property type="entry name" value="RESPONSE_REGULATORY"/>
    <property type="match status" value="1"/>
</dbReference>
<evidence type="ECO:0000256" key="1">
    <source>
        <dbReference type="ARBA" id="ARBA00000085"/>
    </source>
</evidence>
<feature type="domain" description="Histidine kinase" evidence="6">
    <location>
        <begin position="222"/>
        <end position="444"/>
    </location>
</feature>
<evidence type="ECO:0000259" key="6">
    <source>
        <dbReference type="PROSITE" id="PS50109"/>
    </source>
</evidence>
<dbReference type="PRINTS" id="PR00344">
    <property type="entry name" value="BCTRLSENSOR"/>
</dbReference>
<dbReference type="GO" id="GO:0005524">
    <property type="term" value="F:ATP binding"/>
    <property type="evidence" value="ECO:0007669"/>
    <property type="project" value="UniProtKB-KW"/>
</dbReference>
<feature type="coiled-coil region" evidence="5">
    <location>
        <begin position="7"/>
        <end position="73"/>
    </location>
</feature>
<keyword evidence="8" id="KW-0067">ATP-binding</keyword>
<dbReference type="RefSeq" id="WP_271055114.1">
    <property type="nucleotide sequence ID" value="NZ_JAQIIO010000010.1"/>
</dbReference>
<proteinExistence type="predicted"/>
<dbReference type="PANTHER" id="PTHR45339">
    <property type="entry name" value="HYBRID SIGNAL TRANSDUCTION HISTIDINE KINASE J"/>
    <property type="match status" value="1"/>
</dbReference>
<dbReference type="SMART" id="SM00448">
    <property type="entry name" value="REC"/>
    <property type="match status" value="1"/>
</dbReference>
<protein>
    <recommendedName>
        <fullName evidence="2">histidine kinase</fullName>
        <ecNumber evidence="2">2.7.13.3</ecNumber>
    </recommendedName>
</protein>
<dbReference type="Pfam" id="PF00512">
    <property type="entry name" value="HisKA"/>
    <property type="match status" value="1"/>
</dbReference>
<evidence type="ECO:0000313" key="9">
    <source>
        <dbReference type="Proteomes" id="UP001528040"/>
    </source>
</evidence>
<keyword evidence="8" id="KW-0547">Nucleotide-binding</keyword>
<evidence type="ECO:0000256" key="2">
    <source>
        <dbReference type="ARBA" id="ARBA00012438"/>
    </source>
</evidence>
<keyword evidence="5" id="KW-0175">Coiled coil</keyword>
<comment type="caution">
    <text evidence="8">The sequence shown here is derived from an EMBL/GenBank/DDBJ whole genome shotgun (WGS) entry which is preliminary data.</text>
</comment>
<reference evidence="8 9" key="1">
    <citation type="submission" date="2023-01" db="EMBL/GenBank/DDBJ databases">
        <authorList>
            <person name="Yoon J.-W."/>
        </authorList>
    </citation>
    <scope>NUCLEOTIDE SEQUENCE [LARGE SCALE GENOMIC DNA]</scope>
    <source>
        <strain evidence="8 9">KMU-50</strain>
    </source>
</reference>
<dbReference type="Pfam" id="PF00072">
    <property type="entry name" value="Response_reg"/>
    <property type="match status" value="1"/>
</dbReference>
<accession>A0ABT4W4J7</accession>
<dbReference type="PROSITE" id="PS50109">
    <property type="entry name" value="HIS_KIN"/>
    <property type="match status" value="1"/>
</dbReference>
<dbReference type="Pfam" id="PF02518">
    <property type="entry name" value="HATPase_c"/>
    <property type="match status" value="1"/>
</dbReference>
<dbReference type="PANTHER" id="PTHR45339:SF5">
    <property type="entry name" value="HISTIDINE KINASE"/>
    <property type="match status" value="1"/>
</dbReference>
<dbReference type="Gene3D" id="3.40.50.2300">
    <property type="match status" value="1"/>
</dbReference>
<dbReference type="SMART" id="SM00387">
    <property type="entry name" value="HATPase_c"/>
    <property type="match status" value="1"/>
</dbReference>
<dbReference type="CDD" id="cd16922">
    <property type="entry name" value="HATPase_EvgS-ArcB-TorS-like"/>
    <property type="match status" value="1"/>
</dbReference>
<dbReference type="InterPro" id="IPR003661">
    <property type="entry name" value="HisK_dim/P_dom"/>
</dbReference>
<keyword evidence="9" id="KW-1185">Reference proteome</keyword>
<evidence type="ECO:0000256" key="3">
    <source>
        <dbReference type="ARBA" id="ARBA00022553"/>
    </source>
</evidence>
<feature type="modified residue" description="4-aspartylphosphate" evidence="4">
    <location>
        <position position="682"/>
    </location>
</feature>
<dbReference type="CDD" id="cd17546">
    <property type="entry name" value="REC_hyHK_CKI1_RcsC-like"/>
    <property type="match status" value="1"/>
</dbReference>
<comment type="catalytic activity">
    <reaction evidence="1">
        <text>ATP + protein L-histidine = ADP + protein N-phospho-L-histidine.</text>
        <dbReference type="EC" id="2.7.13.3"/>
    </reaction>
</comment>
<keyword evidence="3 4" id="KW-0597">Phosphoprotein</keyword>
<evidence type="ECO:0000256" key="4">
    <source>
        <dbReference type="PROSITE-ProRule" id="PRU00169"/>
    </source>
</evidence>
<dbReference type="EC" id="2.7.13.3" evidence="2"/>
<dbReference type="Gene3D" id="3.30.565.10">
    <property type="entry name" value="Histidine kinase-like ATPase, C-terminal domain"/>
    <property type="match status" value="1"/>
</dbReference>
<dbReference type="InterPro" id="IPR005467">
    <property type="entry name" value="His_kinase_dom"/>
</dbReference>
<dbReference type="SUPFAM" id="SSF52172">
    <property type="entry name" value="CheY-like"/>
    <property type="match status" value="2"/>
</dbReference>
<dbReference type="SMART" id="SM00388">
    <property type="entry name" value="HisKA"/>
    <property type="match status" value="1"/>
</dbReference>
<dbReference type="InterPro" id="IPR011006">
    <property type="entry name" value="CheY-like_superfamily"/>
</dbReference>
<dbReference type="Gene3D" id="1.10.287.130">
    <property type="match status" value="1"/>
</dbReference>
<gene>
    <name evidence="8" type="ORF">O2N63_15060</name>
</gene>
<dbReference type="InterPro" id="IPR036890">
    <property type="entry name" value="HATPase_C_sf"/>
</dbReference>
<dbReference type="SUPFAM" id="SSF55874">
    <property type="entry name" value="ATPase domain of HSP90 chaperone/DNA topoisomerase II/histidine kinase"/>
    <property type="match status" value="1"/>
</dbReference>
<name>A0ABT4W4J7_9RHOB</name>
<organism evidence="8 9">
    <name type="scientific">Aliiroseovarius salicola</name>
    <dbReference type="NCBI Taxonomy" id="3009082"/>
    <lineage>
        <taxon>Bacteria</taxon>
        <taxon>Pseudomonadati</taxon>
        <taxon>Pseudomonadota</taxon>
        <taxon>Alphaproteobacteria</taxon>
        <taxon>Rhodobacterales</taxon>
        <taxon>Paracoccaceae</taxon>
        <taxon>Aliiroseovarius</taxon>
    </lineage>
</organism>
<dbReference type="InterPro" id="IPR001789">
    <property type="entry name" value="Sig_transdc_resp-reg_receiver"/>
</dbReference>
<dbReference type="EMBL" id="JAQIIO010000010">
    <property type="protein sequence ID" value="MDA5095406.1"/>
    <property type="molecule type" value="Genomic_DNA"/>
</dbReference>
<feature type="domain" description="Response regulatory" evidence="7">
    <location>
        <begin position="633"/>
        <end position="752"/>
    </location>
</feature>
<dbReference type="InterPro" id="IPR003594">
    <property type="entry name" value="HATPase_dom"/>
</dbReference>
<dbReference type="InterPro" id="IPR004358">
    <property type="entry name" value="Sig_transdc_His_kin-like_C"/>
</dbReference>
<evidence type="ECO:0000256" key="5">
    <source>
        <dbReference type="SAM" id="Coils"/>
    </source>
</evidence>
<dbReference type="CDD" id="cd00082">
    <property type="entry name" value="HisKA"/>
    <property type="match status" value="1"/>
</dbReference>
<sequence>MKIDDILAQERRARMAAERLLAQKQAELSDANRQLSLHARNLSEEIVETREEVEEARSENSLVKADLERATKEVVIAKRRLWDSLETIEDGFAVFDRNECMIAANSAYLKPFDGLECIAPGITYIEILQAALDEGVVDTEGLRPLVWRDMMLARWRAPMIEPHTLRLWDGTYVKMVDRRSEDGDTVSLGLDITDTIKYEAKLKDARFKAEAANRAKSAFLANMSHEIRTPMNGVVAIAELMAEGDLDEEQRLYVDTIKKSGEALLTIINDVLDYSKGEAAKLSLHPEEFDLESKIHNVVALLQPSVQEKGLEMSIDFDIFMPTKIKGDPVRIGQILTNLIGNAVKFTSQGYVLIRVLGLPMGDGGQQKIHITVEDSGIGIPVNMQDHIFGEFNQVEDERNRKFDGTGLGLAITKQLVDLMGGEIWVDSEEGKGACFGLHVTLPVVEDVNIPNLPLGLEKALLIMEEGLHQSILDKSLRALGLEVTHVTELRDLPGPLDRQQVVFMQENLPNQKGREILEAIRQTQCLARVVLLTVPNAASIMKSEFQDVIDETLNMPILRHELFRTLESVDLRPHQAPSQNIMNVLPRDQNDETAQAIATLVADPSTQPTPDPSPTLGPVEPAQASLTQRAMRVLAAEDNRTNQLVFSKLVKSLDIDLKFANNGREAVELFEEFEPDLIFMDISMPDMDGKEATRHIRALEDRQGLERTKIVALTAHAMTGDAEEILSHGLDKHLTKPLKKHAIFEEISASCPEWLRHPIPAE</sequence>
<dbReference type="Proteomes" id="UP001528040">
    <property type="component" value="Unassembled WGS sequence"/>
</dbReference>
<dbReference type="InterPro" id="IPR036097">
    <property type="entry name" value="HisK_dim/P_sf"/>
</dbReference>